<protein>
    <submittedName>
        <fullName evidence="1">Uncharacterized protein</fullName>
    </submittedName>
</protein>
<sequence>MPESVHSPLNHWCILRVYAEPNGPVAALILVTHTRRGTDVREFELPYLLWDSLGTRATAELVLRHYAACHPETVARLGRCTVKRRITAGLLRHYYEQHRQSA</sequence>
<organism evidence="1 2">
    <name type="scientific">Hymenobacter gummosus</name>
    <dbReference type="NCBI Taxonomy" id="1776032"/>
    <lineage>
        <taxon>Bacteria</taxon>
        <taxon>Pseudomonadati</taxon>
        <taxon>Bacteroidota</taxon>
        <taxon>Cytophagia</taxon>
        <taxon>Cytophagales</taxon>
        <taxon>Hymenobacteraceae</taxon>
        <taxon>Hymenobacter</taxon>
    </lineage>
</organism>
<dbReference type="EMBL" id="RXOF01000014">
    <property type="protein sequence ID" value="RTQ46859.1"/>
    <property type="molecule type" value="Genomic_DNA"/>
</dbReference>
<dbReference type="OrthoDB" id="884188at2"/>
<proteinExistence type="predicted"/>
<dbReference type="Proteomes" id="UP000282184">
    <property type="component" value="Unassembled WGS sequence"/>
</dbReference>
<dbReference type="RefSeq" id="WP_126695180.1">
    <property type="nucleotide sequence ID" value="NZ_RXOF01000014.1"/>
</dbReference>
<evidence type="ECO:0000313" key="2">
    <source>
        <dbReference type="Proteomes" id="UP000282184"/>
    </source>
</evidence>
<accession>A0A3S0HKR7</accession>
<comment type="caution">
    <text evidence="1">The sequence shown here is derived from an EMBL/GenBank/DDBJ whole genome shotgun (WGS) entry which is preliminary data.</text>
</comment>
<name>A0A3S0HKR7_9BACT</name>
<evidence type="ECO:0000313" key="1">
    <source>
        <dbReference type="EMBL" id="RTQ46859.1"/>
    </source>
</evidence>
<gene>
    <name evidence="1" type="ORF">EJV47_21040</name>
</gene>
<reference evidence="1 2" key="1">
    <citation type="submission" date="2018-12" db="EMBL/GenBank/DDBJ databases">
        <title>Hymenobacter gummosus sp. nov., isolated from a spring.</title>
        <authorList>
            <person name="Nie L."/>
        </authorList>
    </citation>
    <scope>NUCLEOTIDE SEQUENCE [LARGE SCALE GENOMIC DNA]</scope>
    <source>
        <strain evidence="1 2">KCTC 52166</strain>
    </source>
</reference>
<keyword evidence="2" id="KW-1185">Reference proteome</keyword>
<dbReference type="AlphaFoldDB" id="A0A3S0HKR7"/>